<dbReference type="InterPro" id="IPR036761">
    <property type="entry name" value="TTHA0802/YceI-like_sf"/>
</dbReference>
<comment type="caution">
    <text evidence="2">The sequence shown here is derived from an EMBL/GenBank/DDBJ whole genome shotgun (WGS) entry which is preliminary data.</text>
</comment>
<dbReference type="Gene3D" id="2.40.128.110">
    <property type="entry name" value="Lipid/polyisoprenoid-binding, YceI-like"/>
    <property type="match status" value="1"/>
</dbReference>
<dbReference type="Pfam" id="PF04264">
    <property type="entry name" value="YceI"/>
    <property type="match status" value="1"/>
</dbReference>
<dbReference type="Proteomes" id="UP000321301">
    <property type="component" value="Unassembled WGS sequence"/>
</dbReference>
<name>A0A512CDW6_9BACT</name>
<dbReference type="AlphaFoldDB" id="A0A512CDW6"/>
<organism evidence="2 3">
    <name type="scientific">Cyclobacterium qasimii</name>
    <dbReference type="NCBI Taxonomy" id="1350429"/>
    <lineage>
        <taxon>Bacteria</taxon>
        <taxon>Pseudomonadati</taxon>
        <taxon>Bacteroidota</taxon>
        <taxon>Cytophagia</taxon>
        <taxon>Cytophagales</taxon>
        <taxon>Cyclobacteriaceae</taxon>
        <taxon>Cyclobacterium</taxon>
    </lineage>
</organism>
<dbReference type="InterPro" id="IPR007372">
    <property type="entry name" value="Lipid/polyisoprenoid-bd_YceI"/>
</dbReference>
<sequence>MLATAAFVSPVEKLISQKTHISFFSSTPVEDITADNYKATSTLDTSTGDIVFSVPMQSFEFEKALMQKHYNSKNFLDTKSFPKSKFVGKITNFDEVDFAKDGSYEASVKGTMTIKGESKEVDEKGTITVSGGKVSAESTFEITLADYGITFEKGKPDSNIAKTIEITFIGEYDK</sequence>
<reference evidence="2 3" key="1">
    <citation type="submission" date="2019-07" db="EMBL/GenBank/DDBJ databases">
        <title>Whole genome shotgun sequence of Cyclobacterium qasimii NBRC 106168.</title>
        <authorList>
            <person name="Hosoyama A."/>
            <person name="Uohara A."/>
            <person name="Ohji S."/>
            <person name="Ichikawa N."/>
        </authorList>
    </citation>
    <scope>NUCLEOTIDE SEQUENCE [LARGE SCALE GENOMIC DNA]</scope>
    <source>
        <strain evidence="2 3">NBRC 106168</strain>
    </source>
</reference>
<dbReference type="SMART" id="SM00867">
    <property type="entry name" value="YceI"/>
    <property type="match status" value="1"/>
</dbReference>
<evidence type="ECO:0000259" key="1">
    <source>
        <dbReference type="SMART" id="SM00867"/>
    </source>
</evidence>
<accession>A0A512CDW6</accession>
<protein>
    <recommendedName>
        <fullName evidence="1">Lipid/polyisoprenoid-binding YceI-like domain-containing protein</fullName>
    </recommendedName>
</protein>
<evidence type="ECO:0000313" key="3">
    <source>
        <dbReference type="Proteomes" id="UP000321301"/>
    </source>
</evidence>
<dbReference type="SUPFAM" id="SSF101874">
    <property type="entry name" value="YceI-like"/>
    <property type="match status" value="1"/>
</dbReference>
<evidence type="ECO:0000313" key="2">
    <source>
        <dbReference type="EMBL" id="GEO22408.1"/>
    </source>
</evidence>
<proteinExistence type="predicted"/>
<dbReference type="PANTHER" id="PTHR34406:SF1">
    <property type="entry name" value="PROTEIN YCEI"/>
    <property type="match status" value="1"/>
</dbReference>
<keyword evidence="3" id="KW-1185">Reference proteome</keyword>
<dbReference type="EMBL" id="BJYV01000015">
    <property type="protein sequence ID" value="GEO22408.1"/>
    <property type="molecule type" value="Genomic_DNA"/>
</dbReference>
<gene>
    <name evidence="2" type="ORF">CQA01_29420</name>
</gene>
<feature type="domain" description="Lipid/polyisoprenoid-binding YceI-like" evidence="1">
    <location>
        <begin position="13"/>
        <end position="169"/>
    </location>
</feature>
<dbReference type="PANTHER" id="PTHR34406">
    <property type="entry name" value="PROTEIN YCEI"/>
    <property type="match status" value="1"/>
</dbReference>